<dbReference type="InterPro" id="IPR016067">
    <property type="entry name" value="S-AdoMet_deCO2ase_core"/>
</dbReference>
<comment type="cofactor">
    <cofactor evidence="1">
        <name>pyruvate</name>
        <dbReference type="ChEBI" id="CHEBI:15361"/>
    </cofactor>
</comment>
<keyword evidence="11" id="KW-0456">Lyase</keyword>
<gene>
    <name evidence="14" type="ORF">AYI70_g9290</name>
</gene>
<dbReference type="PROSITE" id="PS01336">
    <property type="entry name" value="ADOMETDC"/>
    <property type="match status" value="1"/>
</dbReference>
<evidence type="ECO:0000256" key="8">
    <source>
        <dbReference type="ARBA" id="ARBA00023066"/>
    </source>
</evidence>
<keyword evidence="6" id="KW-0210">Decarboxylase</keyword>
<evidence type="ECO:0000256" key="6">
    <source>
        <dbReference type="ARBA" id="ARBA00022793"/>
    </source>
</evidence>
<reference evidence="14 15" key="1">
    <citation type="submission" date="2017-01" db="EMBL/GenBank/DDBJ databases">
        <authorList>
            <person name="Mah S.A."/>
            <person name="Swanson W.J."/>
            <person name="Moy G.W."/>
            <person name="Vacquier V.D."/>
        </authorList>
    </citation>
    <scope>NUCLEOTIDE SEQUENCE [LARGE SCALE GENOMIC DNA]</scope>
    <source>
        <strain evidence="14 15">GSMNP</strain>
    </source>
</reference>
<dbReference type="Pfam" id="PF01536">
    <property type="entry name" value="SAM_decarbox"/>
    <property type="match status" value="1"/>
</dbReference>
<dbReference type="EMBL" id="LSSN01004118">
    <property type="protein sequence ID" value="OMJ12147.1"/>
    <property type="molecule type" value="Genomic_DNA"/>
</dbReference>
<comment type="pathway">
    <text evidence="2">Amine and polyamine biosynthesis; S-adenosylmethioninamine biosynthesis; S-adenosylmethioninamine from S-adenosyl-L-methionine: step 1/1.</text>
</comment>
<dbReference type="UniPathway" id="UPA00331">
    <property type="reaction ID" value="UER00451"/>
</dbReference>
<evidence type="ECO:0000256" key="9">
    <source>
        <dbReference type="ARBA" id="ARBA00023115"/>
    </source>
</evidence>
<name>A0A1R1XC01_9FUNG</name>
<evidence type="ECO:0000313" key="15">
    <source>
        <dbReference type="Proteomes" id="UP000187283"/>
    </source>
</evidence>
<evidence type="ECO:0000313" key="14">
    <source>
        <dbReference type="EMBL" id="OMJ12147.1"/>
    </source>
</evidence>
<dbReference type="GO" id="GO:0004014">
    <property type="term" value="F:adenosylmethionine decarboxylase activity"/>
    <property type="evidence" value="ECO:0007669"/>
    <property type="project" value="UniProtKB-EC"/>
</dbReference>
<keyword evidence="9" id="KW-0620">Polyamine biosynthesis</keyword>
<evidence type="ECO:0000256" key="11">
    <source>
        <dbReference type="ARBA" id="ARBA00023239"/>
    </source>
</evidence>
<dbReference type="PANTHER" id="PTHR11570:SF0">
    <property type="entry name" value="S-ADENOSYLMETHIONINE DECARBOXYLASE PROENZYME"/>
    <property type="match status" value="1"/>
</dbReference>
<evidence type="ECO:0000256" key="2">
    <source>
        <dbReference type="ARBA" id="ARBA00004911"/>
    </source>
</evidence>
<dbReference type="Proteomes" id="UP000187283">
    <property type="component" value="Unassembled WGS sequence"/>
</dbReference>
<protein>
    <recommendedName>
        <fullName evidence="4">adenosylmethionine decarboxylase</fullName>
        <ecNumber evidence="4">4.1.1.50</ecNumber>
    </recommendedName>
</protein>
<sequence>MTSQVQLSLFDLKLADDIRQSKYVVGSPRIESDSRESSISEFSESFPSIALKEKHIIYDSSNLCSRLNSSSTLNPEPTNTIITTACGANGTYSEGYTGSLEGPEKLLEIWFCPRDSSIQVPHNNSSMDSNVLGMRSIPLEDIEKMLMLVNCSIIQSHSNDFCDSYILSESSLFVYPNKLIIKTCGTTTLLLALQRILDLASEYCSYLSPFKIFYSRKSFMFPELQQIPHNSWDNEVSHLNSFFPTGSAYTIGNLNSDYWHLFIASLDPTSFQVSPKIPSKTITPPNKGDTTIEILMTGLDPKCMELFYCSEDPRSVEGLEGGKFVENSSGISSIYSKAKVFSYLFSPCGLSSNGHVDDSYFTIHVTPESNCSYASFETNVPLSNPNSDDINTLISKVIKIFGPSQFTVTVFYQSDDDDFENTNSSPIHKQPSFTTKKRIDNFTSTDRIHYELDDYHLHYSHFVKS</sequence>
<dbReference type="AlphaFoldDB" id="A0A1R1XC01"/>
<evidence type="ECO:0000256" key="13">
    <source>
        <dbReference type="ARBA" id="ARBA00023317"/>
    </source>
</evidence>
<dbReference type="GO" id="GO:0006597">
    <property type="term" value="P:spermine biosynthetic process"/>
    <property type="evidence" value="ECO:0007669"/>
    <property type="project" value="InterPro"/>
</dbReference>
<keyword evidence="7" id="KW-0068">Autocatalytic cleavage</keyword>
<dbReference type="InterPro" id="IPR018166">
    <property type="entry name" value="S-AdoMet_deCO2ase_CS"/>
</dbReference>
<keyword evidence="10" id="KW-0865">Zymogen</keyword>
<dbReference type="GO" id="GO:0005829">
    <property type="term" value="C:cytosol"/>
    <property type="evidence" value="ECO:0007669"/>
    <property type="project" value="TreeGrafter"/>
</dbReference>
<keyword evidence="5" id="KW-0949">S-adenosyl-L-methionine</keyword>
<accession>A0A1R1XC01</accession>
<dbReference type="SUPFAM" id="SSF56276">
    <property type="entry name" value="S-adenosylmethionine decarboxylase"/>
    <property type="match status" value="1"/>
</dbReference>
<dbReference type="InterPro" id="IPR001985">
    <property type="entry name" value="S-AdoMet_decarboxylase_euk"/>
</dbReference>
<comment type="similarity">
    <text evidence="3">Belongs to the eukaryotic AdoMetDC family.</text>
</comment>
<evidence type="ECO:0000256" key="7">
    <source>
        <dbReference type="ARBA" id="ARBA00022813"/>
    </source>
</evidence>
<dbReference type="InterPro" id="IPR048283">
    <property type="entry name" value="AdoMetDC-like"/>
</dbReference>
<dbReference type="STRING" id="133412.A0A1R1XC01"/>
<dbReference type="EC" id="4.1.1.50" evidence="4"/>
<organism evidence="14 15">
    <name type="scientific">Smittium culicis</name>
    <dbReference type="NCBI Taxonomy" id="133412"/>
    <lineage>
        <taxon>Eukaryota</taxon>
        <taxon>Fungi</taxon>
        <taxon>Fungi incertae sedis</taxon>
        <taxon>Zoopagomycota</taxon>
        <taxon>Kickxellomycotina</taxon>
        <taxon>Harpellomycetes</taxon>
        <taxon>Harpellales</taxon>
        <taxon>Legeriomycetaceae</taxon>
        <taxon>Smittium</taxon>
    </lineage>
</organism>
<evidence type="ECO:0000256" key="10">
    <source>
        <dbReference type="ARBA" id="ARBA00023145"/>
    </source>
</evidence>
<dbReference type="NCBIfam" id="TIGR00535">
    <property type="entry name" value="SAM_DCase"/>
    <property type="match status" value="1"/>
</dbReference>
<proteinExistence type="inferred from homology"/>
<evidence type="ECO:0000256" key="1">
    <source>
        <dbReference type="ARBA" id="ARBA00001928"/>
    </source>
</evidence>
<comment type="caution">
    <text evidence="14">The sequence shown here is derived from an EMBL/GenBank/DDBJ whole genome shotgun (WGS) entry which is preliminary data.</text>
</comment>
<dbReference type="GO" id="GO:0008295">
    <property type="term" value="P:spermidine biosynthetic process"/>
    <property type="evidence" value="ECO:0007669"/>
    <property type="project" value="UniProtKB-KW"/>
</dbReference>
<keyword evidence="15" id="KW-1185">Reference proteome</keyword>
<evidence type="ECO:0000256" key="5">
    <source>
        <dbReference type="ARBA" id="ARBA00022691"/>
    </source>
</evidence>
<dbReference type="OrthoDB" id="1068353at2759"/>
<evidence type="ECO:0000256" key="4">
    <source>
        <dbReference type="ARBA" id="ARBA00012357"/>
    </source>
</evidence>
<dbReference type="PANTHER" id="PTHR11570">
    <property type="entry name" value="S-ADENOSYLMETHIONINE DECARBOXYLASE"/>
    <property type="match status" value="1"/>
</dbReference>
<keyword evidence="8" id="KW-0745">Spermidine biosynthesis</keyword>
<keyword evidence="12" id="KW-0704">Schiff base</keyword>
<evidence type="ECO:0000256" key="3">
    <source>
        <dbReference type="ARBA" id="ARBA00008466"/>
    </source>
</evidence>
<dbReference type="Gene3D" id="3.60.90.10">
    <property type="entry name" value="S-adenosylmethionine decarboxylase"/>
    <property type="match status" value="1"/>
</dbReference>
<keyword evidence="13" id="KW-0670">Pyruvate</keyword>
<evidence type="ECO:0000256" key="12">
    <source>
        <dbReference type="ARBA" id="ARBA00023270"/>
    </source>
</evidence>